<dbReference type="EMBL" id="DF973299">
    <property type="protein sequence ID" value="GAU24924.1"/>
    <property type="molecule type" value="Genomic_DNA"/>
</dbReference>
<gene>
    <name evidence="1" type="ORF">TSUD_311590</name>
</gene>
<protein>
    <submittedName>
        <fullName evidence="1">Uncharacterized protein</fullName>
    </submittedName>
</protein>
<name>A0A2Z6LY81_TRISU</name>
<keyword evidence="2" id="KW-1185">Reference proteome</keyword>
<reference evidence="2" key="1">
    <citation type="journal article" date="2017" name="Front. Plant Sci.">
        <title>Climate Clever Clovers: New Paradigm to Reduce the Environmental Footprint of Ruminants by Breeding Low Methanogenic Forages Utilizing Haplotype Variation.</title>
        <authorList>
            <person name="Kaur P."/>
            <person name="Appels R."/>
            <person name="Bayer P.E."/>
            <person name="Keeble-Gagnere G."/>
            <person name="Wang J."/>
            <person name="Hirakawa H."/>
            <person name="Shirasawa K."/>
            <person name="Vercoe P."/>
            <person name="Stefanova K."/>
            <person name="Durmic Z."/>
            <person name="Nichols P."/>
            <person name="Revell C."/>
            <person name="Isobe S.N."/>
            <person name="Edwards D."/>
            <person name="Erskine W."/>
        </authorList>
    </citation>
    <scope>NUCLEOTIDE SEQUENCE [LARGE SCALE GENOMIC DNA]</scope>
    <source>
        <strain evidence="2">cv. Daliak</strain>
    </source>
</reference>
<evidence type="ECO:0000313" key="1">
    <source>
        <dbReference type="EMBL" id="GAU24924.1"/>
    </source>
</evidence>
<dbReference type="Proteomes" id="UP000242715">
    <property type="component" value="Unassembled WGS sequence"/>
</dbReference>
<evidence type="ECO:0000313" key="2">
    <source>
        <dbReference type="Proteomes" id="UP000242715"/>
    </source>
</evidence>
<organism evidence="1 2">
    <name type="scientific">Trifolium subterraneum</name>
    <name type="common">Subterranean clover</name>
    <dbReference type="NCBI Taxonomy" id="3900"/>
    <lineage>
        <taxon>Eukaryota</taxon>
        <taxon>Viridiplantae</taxon>
        <taxon>Streptophyta</taxon>
        <taxon>Embryophyta</taxon>
        <taxon>Tracheophyta</taxon>
        <taxon>Spermatophyta</taxon>
        <taxon>Magnoliopsida</taxon>
        <taxon>eudicotyledons</taxon>
        <taxon>Gunneridae</taxon>
        <taxon>Pentapetalae</taxon>
        <taxon>rosids</taxon>
        <taxon>fabids</taxon>
        <taxon>Fabales</taxon>
        <taxon>Fabaceae</taxon>
        <taxon>Papilionoideae</taxon>
        <taxon>50 kb inversion clade</taxon>
        <taxon>NPAAA clade</taxon>
        <taxon>Hologalegina</taxon>
        <taxon>IRL clade</taxon>
        <taxon>Trifolieae</taxon>
        <taxon>Trifolium</taxon>
    </lineage>
</organism>
<accession>A0A2Z6LY81</accession>
<dbReference type="AlphaFoldDB" id="A0A2Z6LY81"/>
<sequence>MGECRSWGPEKKVNYNGTVWRLRAGHGDTFPTCDSLFQFQTTQGMPRRPLNFNGGFSTLTVYFIYIHF</sequence>
<proteinExistence type="predicted"/>